<evidence type="ECO:0000313" key="2">
    <source>
        <dbReference type="Proteomes" id="UP000260351"/>
    </source>
</evidence>
<dbReference type="CDD" id="cd03801">
    <property type="entry name" value="GT4_PimA-like"/>
    <property type="match status" value="1"/>
</dbReference>
<dbReference type="Pfam" id="PF20706">
    <property type="entry name" value="GT4-conflict"/>
    <property type="match status" value="1"/>
</dbReference>
<dbReference type="Proteomes" id="UP000260351">
    <property type="component" value="Unassembled WGS sequence"/>
</dbReference>
<dbReference type="OrthoDB" id="258796at2"/>
<name>A0A3E1K5T9_9GAMM</name>
<evidence type="ECO:0000313" key="1">
    <source>
        <dbReference type="EMBL" id="RFF29296.1"/>
    </source>
</evidence>
<keyword evidence="2" id="KW-1185">Reference proteome</keyword>
<comment type="caution">
    <text evidence="1">The sequence shown here is derived from an EMBL/GenBank/DDBJ whole genome shotgun (WGS) entry which is preliminary data.</text>
</comment>
<evidence type="ECO:0008006" key="3">
    <source>
        <dbReference type="Google" id="ProtNLM"/>
    </source>
</evidence>
<organism evidence="1 2">
    <name type="scientific">Wenzhouxiangella sediminis</name>
    <dbReference type="NCBI Taxonomy" id="1792836"/>
    <lineage>
        <taxon>Bacteria</taxon>
        <taxon>Pseudomonadati</taxon>
        <taxon>Pseudomonadota</taxon>
        <taxon>Gammaproteobacteria</taxon>
        <taxon>Chromatiales</taxon>
        <taxon>Wenzhouxiangellaceae</taxon>
        <taxon>Wenzhouxiangella</taxon>
    </lineage>
</organism>
<accession>A0A3E1K5T9</accession>
<dbReference type="PANTHER" id="PTHR46656">
    <property type="entry name" value="PUTATIVE-RELATED"/>
    <property type="match status" value="1"/>
</dbReference>
<dbReference type="PANTHER" id="PTHR46656:SF3">
    <property type="entry name" value="PUTATIVE-RELATED"/>
    <property type="match status" value="1"/>
</dbReference>
<dbReference type="Gene3D" id="3.40.50.2000">
    <property type="entry name" value="Glycogen Phosphorylase B"/>
    <property type="match status" value="1"/>
</dbReference>
<dbReference type="EMBL" id="QUZK01000048">
    <property type="protein sequence ID" value="RFF29296.1"/>
    <property type="molecule type" value="Genomic_DNA"/>
</dbReference>
<dbReference type="AlphaFoldDB" id="A0A3E1K5T9"/>
<dbReference type="SUPFAM" id="SSF53756">
    <property type="entry name" value="UDP-Glycosyltransferase/glycogen phosphorylase"/>
    <property type="match status" value="1"/>
</dbReference>
<gene>
    <name evidence="1" type="ORF">DZC52_13385</name>
</gene>
<dbReference type="RefSeq" id="WP_116651662.1">
    <property type="nucleotide sequence ID" value="NZ_QUZK01000048.1"/>
</dbReference>
<proteinExistence type="predicted"/>
<protein>
    <recommendedName>
        <fullName evidence="3">Glycosyltransferase</fullName>
    </recommendedName>
</protein>
<reference evidence="1 2" key="1">
    <citation type="submission" date="2018-08" db="EMBL/GenBank/DDBJ databases">
        <title>Wenzhouxiangella salilacus sp. nov., a novel bacterium isolated from a saline lake in Xinjiang Province, China.</title>
        <authorList>
            <person name="Han S."/>
        </authorList>
    </citation>
    <scope>NUCLEOTIDE SEQUENCE [LARGE SCALE GENOMIC DNA]</scope>
    <source>
        <strain evidence="1 2">XDB06</strain>
    </source>
</reference>
<sequence length="414" mass="45890">MIAPYGVRYYGGGDLSGYGQAAVANVRALVNAGVPVEWVPLKWTPDRLIPGQWHDHEGKPRPVLTAKGSALADVATLVERTRRPIDPDVVIAHAPPESWPGLFCSNSFNIGCTVWETSRTPAHWRALMARADAIAVPSEFNRRVFQAALPQQRVALLPHIRRHTWNDYTPTEIRQARDDLGIPEDHRVFYTISTWDPRKDLPELIELFARAFRAESPVTLLVKTNAAGTDAGPHFRQRQTQTLAADVVSGIGRELGREPPNIILNTDQLDSAELDMIHAIGDVYVTVSHGEGFGLGAFEAATRATPVLAPAWGGQTDFLGDEWPGALPFRMTQVPLWPPHRPSYFPSQRWASVDTEAAVERMRSVFSDPAPFEREARAIREQIVERFAEPVIAGQWLELIEHALADRAASEPAP</sequence>